<dbReference type="InterPro" id="IPR002075">
    <property type="entry name" value="NTF2_dom"/>
</dbReference>
<evidence type="ECO:0000313" key="3">
    <source>
        <dbReference type="Proteomes" id="UP000465360"/>
    </source>
</evidence>
<dbReference type="Proteomes" id="UP000465360">
    <property type="component" value="Unassembled WGS sequence"/>
</dbReference>
<name>A0A7I9YR97_MYCBU</name>
<gene>
    <name evidence="2" type="ORF">MBOU_30750</name>
</gene>
<proteinExistence type="predicted"/>
<dbReference type="Pfam" id="PF02136">
    <property type="entry name" value="NTF2"/>
    <property type="match status" value="1"/>
</dbReference>
<dbReference type="AlphaFoldDB" id="A0A7I9YR97"/>
<organism evidence="2 3">
    <name type="scientific">Mycobacterium bourgelatii</name>
    <dbReference type="NCBI Taxonomy" id="1273442"/>
    <lineage>
        <taxon>Bacteria</taxon>
        <taxon>Bacillati</taxon>
        <taxon>Actinomycetota</taxon>
        <taxon>Actinomycetes</taxon>
        <taxon>Mycobacteriales</taxon>
        <taxon>Mycobacteriaceae</taxon>
        <taxon>Mycobacterium</taxon>
    </lineage>
</organism>
<feature type="domain" description="Nuclear transport factor 2" evidence="1">
    <location>
        <begin position="11"/>
        <end position="128"/>
    </location>
</feature>
<dbReference type="RefSeq" id="WP_163713610.1">
    <property type="nucleotide sequence ID" value="NZ_BLKZ01000001.1"/>
</dbReference>
<sequence>MVAPNRADLLATVERSPQAVGVHDRAGWVGLFADDGQVEDPVGSRPHVGTDQIGRFFDTFIAPRDITFHRDLDIVSGQAVLRDVELEVSMGSGVTVSIPALLRYDLREVNGEWKIARMRAYWELPAMMVKFVRCGPRAISPGLQLSKSLLGNQGPGGAVGFAAGFRRAGKRHKKLVEKLIYTAAARDKGTALSTLSPGATMTLGDEEVLDITDLVERLRGARCRKMIGAGPTVAASLTTDQGRGLLFADVAKRGDHITRVRYFPA</sequence>
<comment type="caution">
    <text evidence="2">The sequence shown here is derived from an EMBL/GenBank/DDBJ whole genome shotgun (WGS) entry which is preliminary data.</text>
</comment>
<dbReference type="SUPFAM" id="SSF54427">
    <property type="entry name" value="NTF2-like"/>
    <property type="match status" value="1"/>
</dbReference>
<protein>
    <recommendedName>
        <fullName evidence="1">Nuclear transport factor 2 domain-containing protein</fullName>
    </recommendedName>
</protein>
<evidence type="ECO:0000259" key="1">
    <source>
        <dbReference type="Pfam" id="PF02136"/>
    </source>
</evidence>
<reference evidence="2 3" key="1">
    <citation type="journal article" date="2019" name="Emerg. Microbes Infect.">
        <title>Comprehensive subspecies identification of 175 nontuberculous mycobacteria species based on 7547 genomic profiles.</title>
        <authorList>
            <person name="Matsumoto Y."/>
            <person name="Kinjo T."/>
            <person name="Motooka D."/>
            <person name="Nabeya D."/>
            <person name="Jung N."/>
            <person name="Uechi K."/>
            <person name="Horii T."/>
            <person name="Iida T."/>
            <person name="Fujita J."/>
            <person name="Nakamura S."/>
        </authorList>
    </citation>
    <scope>NUCLEOTIDE SEQUENCE [LARGE SCALE GENOMIC DNA]</scope>
    <source>
        <strain evidence="2 3">JCM 30725</strain>
    </source>
</reference>
<keyword evidence="3" id="KW-1185">Reference proteome</keyword>
<evidence type="ECO:0000313" key="2">
    <source>
        <dbReference type="EMBL" id="GFG91033.1"/>
    </source>
</evidence>
<dbReference type="InterPro" id="IPR032710">
    <property type="entry name" value="NTF2-like_dom_sf"/>
</dbReference>
<accession>A0A7I9YR97</accession>
<dbReference type="Gene3D" id="3.10.450.50">
    <property type="match status" value="1"/>
</dbReference>
<dbReference type="EMBL" id="BLKZ01000001">
    <property type="protein sequence ID" value="GFG91033.1"/>
    <property type="molecule type" value="Genomic_DNA"/>
</dbReference>